<dbReference type="Pfam" id="PF08379">
    <property type="entry name" value="Bact_transglu_N"/>
    <property type="match status" value="1"/>
</dbReference>
<organism evidence="3 4">
    <name type="scientific">Jiella pacifica</name>
    <dbReference type="NCBI Taxonomy" id="2696469"/>
    <lineage>
        <taxon>Bacteria</taxon>
        <taxon>Pseudomonadati</taxon>
        <taxon>Pseudomonadota</taxon>
        <taxon>Alphaproteobacteria</taxon>
        <taxon>Hyphomicrobiales</taxon>
        <taxon>Aurantimonadaceae</taxon>
        <taxon>Jiella</taxon>
    </lineage>
</organism>
<sequence length="1154" mass="128460">MSILAALNHLTHYKYDRPVTLAPQVIRLRPAPHSRTKVPSYSLKVSPENHFINWQQDPFGNYLARFVFPEKATEFRIEVDLLADMTVYNPFDFFVEEAAEAWPFEYDPILKSDLAAYLVPEPMGPLVERFLKDLDRSESHTVNFLVGLNQAIANRVEYLVRMEPGVQTPEETLEKGSGSCRDSSWLLVNVMRHLGFAARFVSGYLIQLKPDKVALDGPAGTSVDFTDLHAWAEVYLPGAGWIGFDPTSGLLTGESHVPLAATPHYRSAAPIFGAVDYAEVEFDFAMTVTRVAERPRVSYPFTDENWEELDALGARVDAELKAADVRLTMGGEPTFVSIDDFEAAEWNADATGPTKRGLADDLIRRLRDRFAPGGFLHFGQGKWYPGETLPRWTFSLYWRKDGAPIWRNPQAIARETDAAPVGAAESERFTKAVAEAIGVPSENVLPAFEDAGYWLLREAQLPENVEPTDSKLEDREERARLAKVFERGLPNPTGHVLPVQAWQARARRVRWLSERWSTRRRHLFLVPGDSAMGYRLPLAALPHLGPADFPFIHPDDPTQPFPPLPPQNRQQWGRVEMQQHMGGPTDAPQDGAGGVTQSIGGMSQSADRDGGGRQRMQPLGSLPAGTAAGSAASSGGPASPVVGEIVGHVRTALSIEPRDGKLCVFMPPLESTEAYLDLLGAIEEIAIREDLPVQIEGYAPPTDPRLNVIRVAPDPGVIEVNVHPSASWEEAKAITMGVYEDARQSRLGTDKFMIDGKHAGTGGGNHVVVGGATPLDSPFLRRPDLLKSLVLYWQRHPSLSYLFSGLFIGPTSQAPRVDEGRHDQLYELEIAMAQVTQDQFSTPPWLTDRLFRNLLIDVTGNTHRAEICIDKLYSPDGPTGRLGLVEFRGFEMPPEPKMSLAQQLLIRALIMKFWKEPEEGRFVRWGTELHDRFMLPEFVWADFQGVLADLSRSGYPIKPEWFEAQSEFRFPFCGRIEREGMTLELRQALEPWNVMGETGAIGGTVRFVDSSVERLQVKLSEFIPARHIVTCNGREVPMMATGRGKEAVAGVRFKAWQPASGLHPTIPVHAPLTFDIYDRWSKRSLGGCVYHVAHPGGRSYETFPVNSYEAEARRLARFEDIGHTPGSYEPIREIPDPSFPATLDLRRPAGLAVM</sequence>
<dbReference type="PANTHER" id="PTHR33490:SF1">
    <property type="entry name" value="SLL1233 PROTEIN"/>
    <property type="match status" value="1"/>
</dbReference>
<dbReference type="SUPFAM" id="SSF54001">
    <property type="entry name" value="Cysteine proteinases"/>
    <property type="match status" value="1"/>
</dbReference>
<dbReference type="Pfam" id="PF09899">
    <property type="entry name" value="DUF2126"/>
    <property type="match status" value="1"/>
</dbReference>
<dbReference type="InterPro" id="IPR038765">
    <property type="entry name" value="Papain-like_cys_pep_sf"/>
</dbReference>
<dbReference type="InterPro" id="IPR018667">
    <property type="entry name" value="DUF2126"/>
</dbReference>
<feature type="compositionally biased region" description="Low complexity" evidence="1">
    <location>
        <begin position="618"/>
        <end position="638"/>
    </location>
</feature>
<feature type="compositionally biased region" description="Polar residues" evidence="1">
    <location>
        <begin position="595"/>
        <end position="605"/>
    </location>
</feature>
<evidence type="ECO:0000313" key="3">
    <source>
        <dbReference type="EMBL" id="NDW03846.1"/>
    </source>
</evidence>
<dbReference type="RefSeq" id="WP_163461667.1">
    <property type="nucleotide sequence ID" value="NZ_JAAAMG010000003.1"/>
</dbReference>
<dbReference type="Gene3D" id="3.10.620.30">
    <property type="match status" value="1"/>
</dbReference>
<feature type="region of interest" description="Disordered" evidence="1">
    <location>
        <begin position="579"/>
        <end position="638"/>
    </location>
</feature>
<gene>
    <name evidence="3" type="ORF">GTK09_05330</name>
</gene>
<dbReference type="InterPro" id="IPR002931">
    <property type="entry name" value="Transglutaminase-like"/>
</dbReference>
<reference evidence="3 4" key="1">
    <citation type="submission" date="2020-01" db="EMBL/GenBank/DDBJ databases">
        <title>Jiella pacifica sp. nov.</title>
        <authorList>
            <person name="Xue Z."/>
            <person name="Zhu S."/>
            <person name="Chen J."/>
            <person name="Yang J."/>
        </authorList>
    </citation>
    <scope>NUCLEOTIDE SEQUENCE [LARGE SCALE GENOMIC DNA]</scope>
    <source>
        <strain evidence="3 4">40Bstr34</strain>
    </source>
</reference>
<dbReference type="AlphaFoldDB" id="A0A6N9T1A8"/>
<dbReference type="SMART" id="SM00460">
    <property type="entry name" value="TGc"/>
    <property type="match status" value="1"/>
</dbReference>
<dbReference type="PANTHER" id="PTHR33490">
    <property type="entry name" value="BLR5614 PROTEIN-RELATED"/>
    <property type="match status" value="1"/>
</dbReference>
<dbReference type="InterPro" id="IPR013589">
    <property type="entry name" value="Bac_transglu_N"/>
</dbReference>
<evidence type="ECO:0000256" key="1">
    <source>
        <dbReference type="SAM" id="MobiDB-lite"/>
    </source>
</evidence>
<protein>
    <submittedName>
        <fullName evidence="3">IMP dehydrogenase</fullName>
    </submittedName>
</protein>
<accession>A0A6N9T1A8</accession>
<feature type="domain" description="Transglutaminase-like" evidence="2">
    <location>
        <begin position="172"/>
        <end position="248"/>
    </location>
</feature>
<dbReference type="Pfam" id="PF01841">
    <property type="entry name" value="Transglut_core"/>
    <property type="match status" value="1"/>
</dbReference>
<dbReference type="Proteomes" id="UP000469011">
    <property type="component" value="Unassembled WGS sequence"/>
</dbReference>
<name>A0A6N9T1A8_9HYPH</name>
<evidence type="ECO:0000259" key="2">
    <source>
        <dbReference type="SMART" id="SM00460"/>
    </source>
</evidence>
<dbReference type="EMBL" id="JAAAMG010000003">
    <property type="protein sequence ID" value="NDW03846.1"/>
    <property type="molecule type" value="Genomic_DNA"/>
</dbReference>
<evidence type="ECO:0000313" key="4">
    <source>
        <dbReference type="Proteomes" id="UP000469011"/>
    </source>
</evidence>
<comment type="caution">
    <text evidence="3">The sequence shown here is derived from an EMBL/GenBank/DDBJ whole genome shotgun (WGS) entry which is preliminary data.</text>
</comment>
<proteinExistence type="predicted"/>
<keyword evidence="4" id="KW-1185">Reference proteome</keyword>